<dbReference type="InterPro" id="IPR011993">
    <property type="entry name" value="PH-like_dom_sf"/>
</dbReference>
<evidence type="ECO:0000259" key="4">
    <source>
        <dbReference type="PROSITE" id="PS50003"/>
    </source>
</evidence>
<evidence type="ECO:0000256" key="2">
    <source>
        <dbReference type="SAM" id="Coils"/>
    </source>
</evidence>
<dbReference type="PANTHER" id="PTHR23176">
    <property type="entry name" value="RHO/RAC/CDC GTPASE-ACTIVATING PROTEIN"/>
    <property type="match status" value="1"/>
</dbReference>
<dbReference type="STRING" id="1754192.A0A1Y1WUC2"/>
<dbReference type="InterPro" id="IPR000198">
    <property type="entry name" value="RhoGAP_dom"/>
</dbReference>
<dbReference type="CDD" id="cd06093">
    <property type="entry name" value="PX_domain"/>
    <property type="match status" value="1"/>
</dbReference>
<dbReference type="InterPro" id="IPR001849">
    <property type="entry name" value="PH_domain"/>
</dbReference>
<dbReference type="SUPFAM" id="SSF50729">
    <property type="entry name" value="PH domain-like"/>
    <property type="match status" value="1"/>
</dbReference>
<feature type="compositionally biased region" description="Basic and acidic residues" evidence="3">
    <location>
        <begin position="509"/>
        <end position="575"/>
    </location>
</feature>
<accession>A0A1Y1WUC2</accession>
<feature type="compositionally biased region" description="Polar residues" evidence="3">
    <location>
        <begin position="779"/>
        <end position="793"/>
    </location>
</feature>
<dbReference type="GO" id="GO:0005096">
    <property type="term" value="F:GTPase activator activity"/>
    <property type="evidence" value="ECO:0007669"/>
    <property type="project" value="UniProtKB-KW"/>
</dbReference>
<feature type="compositionally biased region" description="Low complexity" evidence="3">
    <location>
        <begin position="675"/>
        <end position="693"/>
    </location>
</feature>
<feature type="region of interest" description="Disordered" evidence="3">
    <location>
        <begin position="749"/>
        <end position="796"/>
    </location>
</feature>
<evidence type="ECO:0000313" key="6">
    <source>
        <dbReference type="EMBL" id="ORX76826.1"/>
    </source>
</evidence>
<comment type="caution">
    <text evidence="6">The sequence shown here is derived from an EMBL/GenBank/DDBJ whole genome shotgun (WGS) entry which is preliminary data.</text>
</comment>
<feature type="region of interest" description="Disordered" evidence="3">
    <location>
        <begin position="1101"/>
        <end position="1139"/>
    </location>
</feature>
<evidence type="ECO:0000313" key="7">
    <source>
        <dbReference type="Proteomes" id="UP000193944"/>
    </source>
</evidence>
<keyword evidence="1" id="KW-0343">GTPase activation</keyword>
<dbReference type="GO" id="GO:0035091">
    <property type="term" value="F:phosphatidylinositol binding"/>
    <property type="evidence" value="ECO:0007669"/>
    <property type="project" value="InterPro"/>
</dbReference>
<dbReference type="Proteomes" id="UP000193944">
    <property type="component" value="Unassembled WGS sequence"/>
</dbReference>
<keyword evidence="2" id="KW-0175">Coiled coil</keyword>
<proteinExistence type="predicted"/>
<dbReference type="Gene3D" id="1.10.555.10">
    <property type="entry name" value="Rho GTPase activation protein"/>
    <property type="match status" value="1"/>
</dbReference>
<organism evidence="6 7">
    <name type="scientific">Anaeromyces robustus</name>
    <dbReference type="NCBI Taxonomy" id="1754192"/>
    <lineage>
        <taxon>Eukaryota</taxon>
        <taxon>Fungi</taxon>
        <taxon>Fungi incertae sedis</taxon>
        <taxon>Chytridiomycota</taxon>
        <taxon>Chytridiomycota incertae sedis</taxon>
        <taxon>Neocallimastigomycetes</taxon>
        <taxon>Neocallimastigales</taxon>
        <taxon>Neocallimastigaceae</taxon>
        <taxon>Anaeromyces</taxon>
    </lineage>
</organism>
<feature type="domain" description="Rho-GAP" evidence="5">
    <location>
        <begin position="867"/>
        <end position="1074"/>
    </location>
</feature>
<dbReference type="PANTHER" id="PTHR23176:SF129">
    <property type="entry name" value="RHO GTPASE ACTIVATING PROTEIN AT 16F, ISOFORM E-RELATED"/>
    <property type="match status" value="1"/>
</dbReference>
<reference evidence="6 7" key="2">
    <citation type="submission" date="2016-08" db="EMBL/GenBank/DDBJ databases">
        <title>Pervasive Adenine N6-methylation of Active Genes in Fungi.</title>
        <authorList>
            <consortium name="DOE Joint Genome Institute"/>
            <person name="Mondo S.J."/>
            <person name="Dannebaum R.O."/>
            <person name="Kuo R.C."/>
            <person name="Labutti K."/>
            <person name="Haridas S."/>
            <person name="Kuo A."/>
            <person name="Salamov A."/>
            <person name="Ahrendt S.R."/>
            <person name="Lipzen A."/>
            <person name="Sullivan W."/>
            <person name="Andreopoulos W.B."/>
            <person name="Clum A."/>
            <person name="Lindquist E."/>
            <person name="Daum C."/>
            <person name="Ramamoorthy G.K."/>
            <person name="Gryganskyi A."/>
            <person name="Culley D."/>
            <person name="Magnuson J.K."/>
            <person name="James T.Y."/>
            <person name="O'Malley M.A."/>
            <person name="Stajich J.E."/>
            <person name="Spatafora J.W."/>
            <person name="Visel A."/>
            <person name="Grigoriev I.V."/>
        </authorList>
    </citation>
    <scope>NUCLEOTIDE SEQUENCE [LARGE SCALE GENOMIC DNA]</scope>
    <source>
        <strain evidence="6 7">S4</strain>
    </source>
</reference>
<dbReference type="SUPFAM" id="SSF64268">
    <property type="entry name" value="PX domain"/>
    <property type="match status" value="1"/>
</dbReference>
<dbReference type="Gene3D" id="2.30.29.30">
    <property type="entry name" value="Pleckstrin-homology domain (PH domain)/Phosphotyrosine-binding domain (PTB)"/>
    <property type="match status" value="1"/>
</dbReference>
<dbReference type="GO" id="GO:0005737">
    <property type="term" value="C:cytoplasm"/>
    <property type="evidence" value="ECO:0007669"/>
    <property type="project" value="TreeGrafter"/>
</dbReference>
<dbReference type="SUPFAM" id="SSF48350">
    <property type="entry name" value="GTPase activation domain, GAP"/>
    <property type="match status" value="1"/>
</dbReference>
<gene>
    <name evidence="6" type="ORF">BCR32DRAFT_271027</name>
</gene>
<feature type="region of interest" description="Disordered" evidence="3">
    <location>
        <begin position="487"/>
        <end position="583"/>
    </location>
</feature>
<name>A0A1Y1WUC2_9FUNG</name>
<dbReference type="SMART" id="SM00233">
    <property type="entry name" value="PH"/>
    <property type="match status" value="1"/>
</dbReference>
<protein>
    <submittedName>
        <fullName evidence="6">RhoGAP-domain-containing protein</fullName>
    </submittedName>
</protein>
<feature type="compositionally biased region" description="Low complexity" evidence="3">
    <location>
        <begin position="764"/>
        <end position="777"/>
    </location>
</feature>
<dbReference type="OrthoDB" id="185175at2759"/>
<dbReference type="InterPro" id="IPR036871">
    <property type="entry name" value="PX_dom_sf"/>
</dbReference>
<dbReference type="Gene3D" id="3.30.1520.10">
    <property type="entry name" value="Phox-like domain"/>
    <property type="match status" value="1"/>
</dbReference>
<dbReference type="SMART" id="SM00324">
    <property type="entry name" value="RhoGAP"/>
    <property type="match status" value="1"/>
</dbReference>
<feature type="coiled-coil region" evidence="2">
    <location>
        <begin position="1"/>
        <end position="63"/>
    </location>
</feature>
<dbReference type="InterPro" id="IPR050729">
    <property type="entry name" value="Rho-GAP"/>
</dbReference>
<feature type="domain" description="PH" evidence="4">
    <location>
        <begin position="331"/>
        <end position="440"/>
    </location>
</feature>
<sequence>MAEGNETIESLTQKLKDYEKKNKELTEKVNELNTFIQKQNLYIKKLKEELNEKEVVIVQQKSSIEHIESCCGSPVREKPPKTPLSIKTSFPSQSKISYKYSKFSSPTTDGSFASFSAFAPPHIEHMKHSSTEDNIANKDFKQGRKLSQTSQIIKENKFSASESNIVITVNSIDSLNRTNKITTSEDNESNVNSSINDFEDKEILADDITVYILKLVFTKNDKNKKDISFIISIRNADSGDELWKIEKSYTDIVNLENNIKLNYPKNMVQNIGKLPERNLNSLKMESKQIQLKITMEIYLQHLCNIFRNSIEIAEFLSKDIMISNNKEATETDIKSGYLFKKNFMGWRTKYFVLNDKSLSYYETKGGDLGGNIHLKSAKVMPFNPSGLNREKFHHAFKIIEYRYDKNSPLKEERIYAKHLLCSENDNDRDEWVEKIKSVIENLKNSDPEYPGSPFISTSHLDIMTSNNSMLNVVDPDNLSINSNFKNSSDIIDENNNKNKKENVSNNNTDNKKNNNENNDKNENEIKKEDKVNNDKNENEIEKENKENNDKNENEIEKENKEDNDKNENEIKKEDHEDNEESLAVSKEVIIDATLKAFKPDISSSNVSSSVRSVRSNDENSNNDDNVNNDEVENNNNDNDVNNDEVKNNNNDNDVNNDEVENNNNDNDVNNDEVENNNNDSTVEGNNNNGWNSSDSEDEDVNVITDYDENNYLPKGFNFEDFEKQGIDINEYIKKNNLSQSQNIENKIYEEPEEENINENDEKNTNVVDDNFNNTKTTTETKASSEVHSPTENNTSKKDVVIDDNERVMQQMIPPPLVPKSKISNPKQKLMKEEKNRRLHFSWYKFKKSSSSDDSKDIIGNKKKVFGVPLETAVKNSKIKEDYELPAIVYRCIEYLDAKGAYEEEGIYRLSGSKATIQSLKNRFDRFGDVNLLQDKEIYDVHVIAGLLKLYLRELPTTIMTKEFQPRFVEIASIPNREEKIRGLANLISYLPLANYTLLRCLAAHLVRIVQNSDLNKMTLSNIAIVFGPTLGIPIGLFVLILSEFEAVFCWTTLKESEEEENIMSILFSGPEDYLNVSSVSKAQRETRNRIIASSTNNINTSQPILCNEPKFKSSGNINNEKSKKDDKDDSDDSDSDVHINSNELITGSIKLRNRSNNNVQKGSGKIGNDSIDVIKEEETNNIRESLSLGTEIENLINEKCKNLDDDVNNEHLESILNSKDKEIANDIRRRQERCSSLFISSASQIEYVKSLRRLSVGESQTPVKHNRNSEDYMVGVPDNFRLSEMFAKEIKIKENDELIDAKDICYENGLSQ</sequence>
<evidence type="ECO:0000256" key="1">
    <source>
        <dbReference type="ARBA" id="ARBA00022468"/>
    </source>
</evidence>
<dbReference type="InterPro" id="IPR008936">
    <property type="entry name" value="Rho_GTPase_activation_prot"/>
</dbReference>
<keyword evidence="7" id="KW-1185">Reference proteome</keyword>
<evidence type="ECO:0000256" key="3">
    <source>
        <dbReference type="SAM" id="MobiDB-lite"/>
    </source>
</evidence>
<feature type="compositionally biased region" description="Low complexity" evidence="3">
    <location>
        <begin position="602"/>
        <end position="625"/>
    </location>
</feature>
<dbReference type="EMBL" id="MCFG01000276">
    <property type="protein sequence ID" value="ORX76826.1"/>
    <property type="molecule type" value="Genomic_DNA"/>
</dbReference>
<dbReference type="Pfam" id="PF00620">
    <property type="entry name" value="RhoGAP"/>
    <property type="match status" value="1"/>
</dbReference>
<dbReference type="PROSITE" id="PS50003">
    <property type="entry name" value="PH_DOMAIN"/>
    <property type="match status" value="1"/>
</dbReference>
<evidence type="ECO:0000259" key="5">
    <source>
        <dbReference type="PROSITE" id="PS50238"/>
    </source>
</evidence>
<dbReference type="GO" id="GO:0007165">
    <property type="term" value="P:signal transduction"/>
    <property type="evidence" value="ECO:0007669"/>
    <property type="project" value="InterPro"/>
</dbReference>
<reference evidence="6 7" key="1">
    <citation type="submission" date="2016-08" db="EMBL/GenBank/DDBJ databases">
        <title>A Parts List for Fungal Cellulosomes Revealed by Comparative Genomics.</title>
        <authorList>
            <consortium name="DOE Joint Genome Institute"/>
            <person name="Haitjema C.H."/>
            <person name="Gilmore S.P."/>
            <person name="Henske J.K."/>
            <person name="Solomon K.V."/>
            <person name="De Groot R."/>
            <person name="Kuo A."/>
            <person name="Mondo S.J."/>
            <person name="Salamov A.A."/>
            <person name="Labutti K."/>
            <person name="Zhao Z."/>
            <person name="Chiniquy J."/>
            <person name="Barry K."/>
            <person name="Brewer H.M."/>
            <person name="Purvine S.O."/>
            <person name="Wright A.T."/>
            <person name="Boxma B."/>
            <person name="Van Alen T."/>
            <person name="Hackstein J.H."/>
            <person name="Baker S.E."/>
            <person name="Grigoriev I.V."/>
            <person name="O'Malley M.A."/>
        </authorList>
    </citation>
    <scope>NUCLEOTIDE SEQUENCE [LARGE SCALE GENOMIC DNA]</scope>
    <source>
        <strain evidence="6 7">S4</strain>
    </source>
</reference>
<feature type="region of interest" description="Disordered" evidence="3">
    <location>
        <begin position="601"/>
        <end position="696"/>
    </location>
</feature>
<dbReference type="PROSITE" id="PS50238">
    <property type="entry name" value="RHOGAP"/>
    <property type="match status" value="1"/>
</dbReference>
<dbReference type="Pfam" id="PF00169">
    <property type="entry name" value="PH"/>
    <property type="match status" value="1"/>
</dbReference>